<name>R7W7N4_AEGTA</name>
<evidence type="ECO:0000313" key="1">
    <source>
        <dbReference type="EnsemblPlants" id="EMT14405"/>
    </source>
</evidence>
<reference evidence="1" key="1">
    <citation type="submission" date="2015-06" db="UniProtKB">
        <authorList>
            <consortium name="EnsemblPlants"/>
        </authorList>
    </citation>
    <scope>IDENTIFICATION</scope>
</reference>
<sequence length="116" mass="13441">MVSRLDLWASWRALMGCPLLGTPPDPTEPTPSHLMLDRNGVWFSQGPVVKRLRLGLDMELVETYRTHSARITCMRLFPLIDTPLYRSDAHRNEKALATSSTDRTVRLCWKRYLKQE</sequence>
<accession>R7W7N4</accession>
<protein>
    <submittedName>
        <fullName evidence="1">Uncharacterized protein</fullName>
    </submittedName>
</protein>
<dbReference type="AlphaFoldDB" id="R7W7N4"/>
<organism evidence="1">
    <name type="scientific">Aegilops tauschii</name>
    <name type="common">Tausch's goatgrass</name>
    <name type="synonym">Aegilops squarrosa</name>
    <dbReference type="NCBI Taxonomy" id="37682"/>
    <lineage>
        <taxon>Eukaryota</taxon>
        <taxon>Viridiplantae</taxon>
        <taxon>Streptophyta</taxon>
        <taxon>Embryophyta</taxon>
        <taxon>Tracheophyta</taxon>
        <taxon>Spermatophyta</taxon>
        <taxon>Magnoliopsida</taxon>
        <taxon>Liliopsida</taxon>
        <taxon>Poales</taxon>
        <taxon>Poaceae</taxon>
        <taxon>BOP clade</taxon>
        <taxon>Pooideae</taxon>
        <taxon>Triticodae</taxon>
        <taxon>Triticeae</taxon>
        <taxon>Triticinae</taxon>
        <taxon>Aegilops</taxon>
    </lineage>
</organism>
<proteinExistence type="predicted"/>
<dbReference type="EnsemblPlants" id="EMT14405">
    <property type="protein sequence ID" value="EMT14405"/>
    <property type="gene ID" value="F775_52209"/>
</dbReference>